<name>A0A6I4IU60_9FLAO</name>
<proteinExistence type="predicted"/>
<gene>
    <name evidence="1" type="ORF">GOQ30_14790</name>
</gene>
<dbReference type="RefSeq" id="WP_140998865.1">
    <property type="nucleotide sequence ID" value="NZ_VDCZ01000012.1"/>
</dbReference>
<keyword evidence="2" id="KW-1185">Reference proteome</keyword>
<dbReference type="EMBL" id="WQLW01000012">
    <property type="protein sequence ID" value="MVO10439.1"/>
    <property type="molecule type" value="Genomic_DNA"/>
</dbReference>
<reference evidence="2" key="1">
    <citation type="submission" date="2019-05" db="EMBL/GenBank/DDBJ databases">
        <title>Flavobacterium profundi sp. nov., isolated from a deep-sea seamount.</title>
        <authorList>
            <person name="Zhang D.-C."/>
        </authorList>
    </citation>
    <scope>NUCLEOTIDE SEQUENCE [LARGE SCALE GENOMIC DNA]</scope>
    <source>
        <strain evidence="2">TP390</strain>
    </source>
</reference>
<dbReference type="OrthoDB" id="954784at2"/>
<dbReference type="AlphaFoldDB" id="A0A6I4IU60"/>
<organism evidence="1 2">
    <name type="scientific">Flavobacterium profundi</name>
    <dbReference type="NCBI Taxonomy" id="1774945"/>
    <lineage>
        <taxon>Bacteria</taxon>
        <taxon>Pseudomonadati</taxon>
        <taxon>Bacteroidota</taxon>
        <taxon>Flavobacteriia</taxon>
        <taxon>Flavobacteriales</taxon>
        <taxon>Flavobacteriaceae</taxon>
        <taxon>Flavobacterium</taxon>
    </lineage>
</organism>
<accession>A0A6I4IU60</accession>
<protein>
    <submittedName>
        <fullName evidence="1">DUF4494 domain-containing protein</fullName>
    </submittedName>
</protein>
<comment type="caution">
    <text evidence="1">The sequence shown here is derived from an EMBL/GenBank/DDBJ whole genome shotgun (WGS) entry which is preliminary data.</text>
</comment>
<sequence length="189" mass="21852">MSATWYECKVKYRKIDENGVQKVVTEPYLVDAISYTEAERRINEEMAAYVSEEFKITNIKFANYSEIHPFEKADRWFKSKVALVAYDEESGKERKTNIYLLVQANDVKEAYDNTLHAMQNTMGDYTIPAIAESPIMDVFPYFSGEEADLEALEKFNAVKASKLEIQEMEDSLDFEEAVDEFVIEEDIDS</sequence>
<evidence type="ECO:0000313" key="1">
    <source>
        <dbReference type="EMBL" id="MVO10439.1"/>
    </source>
</evidence>
<dbReference type="Proteomes" id="UP000431264">
    <property type="component" value="Unassembled WGS sequence"/>
</dbReference>
<dbReference type="Pfam" id="PF14902">
    <property type="entry name" value="DUF4494"/>
    <property type="match status" value="1"/>
</dbReference>
<dbReference type="InterPro" id="IPR027848">
    <property type="entry name" value="DUF4494"/>
</dbReference>
<evidence type="ECO:0000313" key="2">
    <source>
        <dbReference type="Proteomes" id="UP000431264"/>
    </source>
</evidence>